<accession>A0A4Z0P7K6</accession>
<dbReference type="Proteomes" id="UP000298337">
    <property type="component" value="Unassembled WGS sequence"/>
</dbReference>
<name>A0A4Z0P7K6_9BACT</name>
<protein>
    <submittedName>
        <fullName evidence="1">Uncharacterized protein</fullName>
    </submittedName>
</protein>
<dbReference type="AlphaFoldDB" id="A0A4Z0P7K6"/>
<dbReference type="EMBL" id="SRLA01000003">
    <property type="protein sequence ID" value="TGE06648.1"/>
    <property type="molecule type" value="Genomic_DNA"/>
</dbReference>
<evidence type="ECO:0000313" key="1">
    <source>
        <dbReference type="EMBL" id="TGE06648.1"/>
    </source>
</evidence>
<comment type="caution">
    <text evidence="1">The sequence shown here is derived from an EMBL/GenBank/DDBJ whole genome shotgun (WGS) entry which is preliminary data.</text>
</comment>
<gene>
    <name evidence="1" type="ORF">EU556_17605</name>
</gene>
<keyword evidence="2" id="KW-1185">Reference proteome</keyword>
<organism evidence="1 2">
    <name type="scientific">Hymenobacter fodinae</name>
    <dbReference type="NCBI Taxonomy" id="2510796"/>
    <lineage>
        <taxon>Bacteria</taxon>
        <taxon>Pseudomonadati</taxon>
        <taxon>Bacteroidota</taxon>
        <taxon>Cytophagia</taxon>
        <taxon>Cytophagales</taxon>
        <taxon>Hymenobacteraceae</taxon>
        <taxon>Hymenobacter</taxon>
    </lineage>
</organism>
<evidence type="ECO:0000313" key="2">
    <source>
        <dbReference type="Proteomes" id="UP000298337"/>
    </source>
</evidence>
<reference evidence="1 2" key="1">
    <citation type="submission" date="2019-04" db="EMBL/GenBank/DDBJ databases">
        <authorList>
            <person name="Feng G."/>
            <person name="Zhang J."/>
            <person name="Zhu H."/>
        </authorList>
    </citation>
    <scope>NUCLEOTIDE SEQUENCE [LARGE SCALE GENOMIC DNA]</scope>
    <source>
        <strain evidence="1 2">92R-1</strain>
    </source>
</reference>
<sequence>MRLPLLAVSAIWLCLLIGLARPTCAQTPDSLLRLKRQIDTQLRKQTPSDLVRTVQVRELLLGHLRHGRVQPIPALLTYLRETTADTTRSLRPYEEWALLAVSEEFYPLIKQISRFEAGAQSARAQRQYNLLPQDGLFEAATHRVLLREDTLRRAIQRARFLPEDSTFLQLFVSLLKMREQPASPAGGSSAEANAFLGQYPNTEYAAFLRLFVKPEMRPSRFSYGLDFHSGTSILTGSLPTYFRAGANLGHGFEFGWDRYQLYLRNYIGLGSTRQEFAYRGNWREGLKINYFVPEASVGYLVYEGGRVRLTPFAGLSAFFITAATSQKDNPDSELNMTFRHPLTAGVNLDFKLWQTESSGPYRHETGSWMLKLRAGIRQGQARHDAGFKGSILYLDLGIGGFGRMLKRVTQ</sequence>
<proteinExistence type="predicted"/>